<sequence length="251" mass="27615">MSPRSPLALSLAASLEREILSGHWPVGSKLPTERELAARSRVSRQVVREAFDELERAGFIIRRQGSGTYVAGRRLEQSLLGHFSIVDALRSSGATITTEVLSRTVTPALPAVAASLDIDPDASVLELERLRRADGEPLMLEQTWLPADRLPGIAAAQFSDTSLYAILREEYGVLLVRATESFEPVVLHQDEARPLEVAAGSPALMLLRTTYDDAGVPMEAARALLRADRCRTLVERRVEEPDRTPRARTAR</sequence>
<proteinExistence type="predicted"/>
<dbReference type="Pfam" id="PF00392">
    <property type="entry name" value="GntR"/>
    <property type="match status" value="1"/>
</dbReference>
<name>A0A8J3J154_9ACTN</name>
<dbReference type="Proteomes" id="UP000612808">
    <property type="component" value="Unassembled WGS sequence"/>
</dbReference>
<keyword evidence="6" id="KW-1185">Reference proteome</keyword>
<evidence type="ECO:0000256" key="2">
    <source>
        <dbReference type="ARBA" id="ARBA00023125"/>
    </source>
</evidence>
<keyword evidence="1" id="KW-0805">Transcription regulation</keyword>
<dbReference type="PROSITE" id="PS50949">
    <property type="entry name" value="HTH_GNTR"/>
    <property type="match status" value="1"/>
</dbReference>
<dbReference type="Pfam" id="PF07702">
    <property type="entry name" value="UTRA"/>
    <property type="match status" value="1"/>
</dbReference>
<dbReference type="InterPro" id="IPR036388">
    <property type="entry name" value="WH-like_DNA-bd_sf"/>
</dbReference>
<dbReference type="CDD" id="cd07377">
    <property type="entry name" value="WHTH_GntR"/>
    <property type="match status" value="1"/>
</dbReference>
<dbReference type="PANTHER" id="PTHR44846:SF1">
    <property type="entry name" value="MANNOSYL-D-GLYCERATE TRANSPORT_METABOLISM SYSTEM REPRESSOR MNGR-RELATED"/>
    <property type="match status" value="1"/>
</dbReference>
<dbReference type="GO" id="GO:0045892">
    <property type="term" value="P:negative regulation of DNA-templated transcription"/>
    <property type="evidence" value="ECO:0007669"/>
    <property type="project" value="TreeGrafter"/>
</dbReference>
<dbReference type="InterPro" id="IPR036390">
    <property type="entry name" value="WH_DNA-bd_sf"/>
</dbReference>
<evidence type="ECO:0000256" key="3">
    <source>
        <dbReference type="ARBA" id="ARBA00023163"/>
    </source>
</evidence>
<keyword evidence="3" id="KW-0804">Transcription</keyword>
<keyword evidence="2" id="KW-0238">DNA-binding</keyword>
<dbReference type="RefSeq" id="WP_203654462.1">
    <property type="nucleotide sequence ID" value="NZ_BAAAZM010000010.1"/>
</dbReference>
<dbReference type="SUPFAM" id="SSF64288">
    <property type="entry name" value="Chorismate lyase-like"/>
    <property type="match status" value="1"/>
</dbReference>
<dbReference type="SMART" id="SM00345">
    <property type="entry name" value="HTH_GNTR"/>
    <property type="match status" value="1"/>
</dbReference>
<evidence type="ECO:0000313" key="6">
    <source>
        <dbReference type="Proteomes" id="UP000612808"/>
    </source>
</evidence>
<dbReference type="GO" id="GO:0003700">
    <property type="term" value="F:DNA-binding transcription factor activity"/>
    <property type="evidence" value="ECO:0007669"/>
    <property type="project" value="InterPro"/>
</dbReference>
<dbReference type="InterPro" id="IPR050679">
    <property type="entry name" value="Bact_HTH_transcr_reg"/>
</dbReference>
<dbReference type="InterPro" id="IPR028978">
    <property type="entry name" value="Chorismate_lyase_/UTRA_dom_sf"/>
</dbReference>
<protein>
    <submittedName>
        <fullName evidence="5">GntR family transcriptional regulator</fullName>
    </submittedName>
</protein>
<dbReference type="AlphaFoldDB" id="A0A8J3J154"/>
<feature type="domain" description="HTH gntR-type" evidence="4">
    <location>
        <begin position="5"/>
        <end position="73"/>
    </location>
</feature>
<dbReference type="Gene3D" id="1.10.10.10">
    <property type="entry name" value="Winged helix-like DNA-binding domain superfamily/Winged helix DNA-binding domain"/>
    <property type="match status" value="1"/>
</dbReference>
<dbReference type="PANTHER" id="PTHR44846">
    <property type="entry name" value="MANNOSYL-D-GLYCERATE TRANSPORT/METABOLISM SYSTEM REPRESSOR MNGR-RELATED"/>
    <property type="match status" value="1"/>
</dbReference>
<dbReference type="InterPro" id="IPR011663">
    <property type="entry name" value="UTRA"/>
</dbReference>
<dbReference type="Gene3D" id="3.40.1410.10">
    <property type="entry name" value="Chorismate lyase-like"/>
    <property type="match status" value="1"/>
</dbReference>
<dbReference type="InterPro" id="IPR000524">
    <property type="entry name" value="Tscrpt_reg_HTH_GntR"/>
</dbReference>
<accession>A0A8J3J154</accession>
<dbReference type="SMART" id="SM00866">
    <property type="entry name" value="UTRA"/>
    <property type="match status" value="1"/>
</dbReference>
<organism evidence="5 6">
    <name type="scientific">Actinocatenispora rupis</name>
    <dbReference type="NCBI Taxonomy" id="519421"/>
    <lineage>
        <taxon>Bacteria</taxon>
        <taxon>Bacillati</taxon>
        <taxon>Actinomycetota</taxon>
        <taxon>Actinomycetes</taxon>
        <taxon>Micromonosporales</taxon>
        <taxon>Micromonosporaceae</taxon>
        <taxon>Actinocatenispora</taxon>
    </lineage>
</organism>
<comment type="caution">
    <text evidence="5">The sequence shown here is derived from an EMBL/GenBank/DDBJ whole genome shotgun (WGS) entry which is preliminary data.</text>
</comment>
<evidence type="ECO:0000256" key="1">
    <source>
        <dbReference type="ARBA" id="ARBA00023015"/>
    </source>
</evidence>
<dbReference type="GO" id="GO:0003677">
    <property type="term" value="F:DNA binding"/>
    <property type="evidence" value="ECO:0007669"/>
    <property type="project" value="UniProtKB-KW"/>
</dbReference>
<reference evidence="5" key="1">
    <citation type="submission" date="2021-01" db="EMBL/GenBank/DDBJ databases">
        <title>Whole genome shotgun sequence of Actinocatenispora rupis NBRC 107355.</title>
        <authorList>
            <person name="Komaki H."/>
            <person name="Tamura T."/>
        </authorList>
    </citation>
    <scope>NUCLEOTIDE SEQUENCE</scope>
    <source>
        <strain evidence="5">NBRC 107355</strain>
    </source>
</reference>
<dbReference type="EMBL" id="BOMB01000001">
    <property type="protein sequence ID" value="GID09601.1"/>
    <property type="molecule type" value="Genomic_DNA"/>
</dbReference>
<dbReference type="PRINTS" id="PR00035">
    <property type="entry name" value="HTHGNTR"/>
</dbReference>
<dbReference type="SUPFAM" id="SSF46785">
    <property type="entry name" value="Winged helix' DNA-binding domain"/>
    <property type="match status" value="1"/>
</dbReference>
<evidence type="ECO:0000259" key="4">
    <source>
        <dbReference type="PROSITE" id="PS50949"/>
    </source>
</evidence>
<evidence type="ECO:0000313" key="5">
    <source>
        <dbReference type="EMBL" id="GID09601.1"/>
    </source>
</evidence>
<gene>
    <name evidence="5" type="ORF">Aru02nite_04900</name>
</gene>